<dbReference type="STRING" id="870435.A0A0C3P137"/>
<proteinExistence type="predicted"/>
<dbReference type="InParanoid" id="A0A0C3P137"/>
<evidence type="ECO:0000313" key="2">
    <source>
        <dbReference type="Proteomes" id="UP000054217"/>
    </source>
</evidence>
<feature type="non-terminal residue" evidence="1">
    <location>
        <position position="170"/>
    </location>
</feature>
<dbReference type="AlphaFoldDB" id="A0A0C3P137"/>
<reference evidence="1 2" key="1">
    <citation type="submission" date="2014-04" db="EMBL/GenBank/DDBJ databases">
        <authorList>
            <consortium name="DOE Joint Genome Institute"/>
            <person name="Kuo A."/>
            <person name="Kohler A."/>
            <person name="Costa M.D."/>
            <person name="Nagy L.G."/>
            <person name="Floudas D."/>
            <person name="Copeland A."/>
            <person name="Barry K.W."/>
            <person name="Cichocki N."/>
            <person name="Veneault-Fourrey C."/>
            <person name="LaButti K."/>
            <person name="Lindquist E.A."/>
            <person name="Lipzen A."/>
            <person name="Lundell T."/>
            <person name="Morin E."/>
            <person name="Murat C."/>
            <person name="Sun H."/>
            <person name="Tunlid A."/>
            <person name="Henrissat B."/>
            <person name="Grigoriev I.V."/>
            <person name="Hibbett D.S."/>
            <person name="Martin F."/>
            <person name="Nordberg H.P."/>
            <person name="Cantor M.N."/>
            <person name="Hua S.X."/>
        </authorList>
    </citation>
    <scope>NUCLEOTIDE SEQUENCE [LARGE SCALE GENOMIC DNA]</scope>
    <source>
        <strain evidence="1 2">Marx 270</strain>
    </source>
</reference>
<dbReference type="Proteomes" id="UP000054217">
    <property type="component" value="Unassembled WGS sequence"/>
</dbReference>
<protein>
    <submittedName>
        <fullName evidence="1">Uncharacterized protein</fullName>
    </submittedName>
</protein>
<reference evidence="2" key="2">
    <citation type="submission" date="2015-01" db="EMBL/GenBank/DDBJ databases">
        <title>Evolutionary Origins and Diversification of the Mycorrhizal Mutualists.</title>
        <authorList>
            <consortium name="DOE Joint Genome Institute"/>
            <consortium name="Mycorrhizal Genomics Consortium"/>
            <person name="Kohler A."/>
            <person name="Kuo A."/>
            <person name="Nagy L.G."/>
            <person name="Floudas D."/>
            <person name="Copeland A."/>
            <person name="Barry K.W."/>
            <person name="Cichocki N."/>
            <person name="Veneault-Fourrey C."/>
            <person name="LaButti K."/>
            <person name="Lindquist E.A."/>
            <person name="Lipzen A."/>
            <person name="Lundell T."/>
            <person name="Morin E."/>
            <person name="Murat C."/>
            <person name="Riley R."/>
            <person name="Ohm R."/>
            <person name="Sun H."/>
            <person name="Tunlid A."/>
            <person name="Henrissat B."/>
            <person name="Grigoriev I.V."/>
            <person name="Hibbett D.S."/>
            <person name="Martin F."/>
        </authorList>
    </citation>
    <scope>NUCLEOTIDE SEQUENCE [LARGE SCALE GENOMIC DNA]</scope>
    <source>
        <strain evidence="2">Marx 270</strain>
    </source>
</reference>
<feature type="non-terminal residue" evidence="1">
    <location>
        <position position="1"/>
    </location>
</feature>
<dbReference type="PANTHER" id="PTHR46579:SF1">
    <property type="entry name" value="F5_8 TYPE C DOMAIN-CONTAINING PROTEIN"/>
    <property type="match status" value="1"/>
</dbReference>
<gene>
    <name evidence="1" type="ORF">M404DRAFT_116269</name>
</gene>
<keyword evidence="2" id="KW-1185">Reference proteome</keyword>
<dbReference type="HOGENOM" id="CLU_081367_1_0_1"/>
<dbReference type="PANTHER" id="PTHR46579">
    <property type="entry name" value="F5/8 TYPE C DOMAIN-CONTAINING PROTEIN-RELATED"/>
    <property type="match status" value="1"/>
</dbReference>
<dbReference type="EMBL" id="KN831991">
    <property type="protein sequence ID" value="KIO01079.1"/>
    <property type="molecule type" value="Genomic_DNA"/>
</dbReference>
<evidence type="ECO:0000313" key="1">
    <source>
        <dbReference type="EMBL" id="KIO01079.1"/>
    </source>
</evidence>
<organism evidence="1 2">
    <name type="scientific">Pisolithus tinctorius Marx 270</name>
    <dbReference type="NCBI Taxonomy" id="870435"/>
    <lineage>
        <taxon>Eukaryota</taxon>
        <taxon>Fungi</taxon>
        <taxon>Dikarya</taxon>
        <taxon>Basidiomycota</taxon>
        <taxon>Agaricomycotina</taxon>
        <taxon>Agaricomycetes</taxon>
        <taxon>Agaricomycetidae</taxon>
        <taxon>Boletales</taxon>
        <taxon>Sclerodermatineae</taxon>
        <taxon>Pisolithaceae</taxon>
        <taxon>Pisolithus</taxon>
    </lineage>
</organism>
<name>A0A0C3P137_PISTI</name>
<sequence length="170" mass="19016">SAEHRPKLDTSEVLARIRDVIRDTSRASWLGSVPTNFGDASAGTIKADEWRSLITVYIPIALISIWGIGDARPNAKIALDHTMDLVSSVYLACARTTSIERASAYRSCIACYVGGLKQIHPTFSLRPNHHMAFHIHDYLLLFGPVHSWWTFPFERLIGILQHLPTNHKTG</sequence>
<accession>A0A0C3P137</accession>
<dbReference type="OrthoDB" id="3247418at2759"/>